<keyword evidence="2" id="KW-1185">Reference proteome</keyword>
<dbReference type="PANTHER" id="PTHR33395">
    <property type="entry name" value="TRANSCRIPTASE, PUTATIVE-RELATED-RELATED"/>
    <property type="match status" value="1"/>
</dbReference>
<evidence type="ECO:0000313" key="1">
    <source>
        <dbReference type="EMBL" id="VDN39993.1"/>
    </source>
</evidence>
<dbReference type="PANTHER" id="PTHR33395:SF22">
    <property type="entry name" value="REVERSE TRANSCRIPTASE DOMAIN-CONTAINING PROTEIN"/>
    <property type="match status" value="1"/>
</dbReference>
<dbReference type="Gene3D" id="3.60.10.10">
    <property type="entry name" value="Endonuclease/exonuclease/phosphatase"/>
    <property type="match status" value="1"/>
</dbReference>
<dbReference type="EMBL" id="UYRU01097335">
    <property type="protein sequence ID" value="VDN39993.1"/>
    <property type="molecule type" value="Genomic_DNA"/>
</dbReference>
<gene>
    <name evidence="1" type="ORF">DILT_LOCUS18094</name>
</gene>
<dbReference type="AlphaFoldDB" id="A0A3P7NS09"/>
<dbReference type="GO" id="GO:0031012">
    <property type="term" value="C:extracellular matrix"/>
    <property type="evidence" value="ECO:0007669"/>
    <property type="project" value="TreeGrafter"/>
</dbReference>
<dbReference type="OrthoDB" id="6275512at2759"/>
<name>A0A3P7NS09_DIBLA</name>
<organism evidence="1 2">
    <name type="scientific">Dibothriocephalus latus</name>
    <name type="common">Fish tapeworm</name>
    <name type="synonym">Diphyllobothrium latum</name>
    <dbReference type="NCBI Taxonomy" id="60516"/>
    <lineage>
        <taxon>Eukaryota</taxon>
        <taxon>Metazoa</taxon>
        <taxon>Spiralia</taxon>
        <taxon>Lophotrochozoa</taxon>
        <taxon>Platyhelminthes</taxon>
        <taxon>Cestoda</taxon>
        <taxon>Eucestoda</taxon>
        <taxon>Diphyllobothriidea</taxon>
        <taxon>Diphyllobothriidae</taxon>
        <taxon>Dibothriocephalus</taxon>
    </lineage>
</organism>
<evidence type="ECO:0000313" key="2">
    <source>
        <dbReference type="Proteomes" id="UP000281553"/>
    </source>
</evidence>
<dbReference type="GO" id="GO:0007508">
    <property type="term" value="P:larval heart development"/>
    <property type="evidence" value="ECO:0007669"/>
    <property type="project" value="TreeGrafter"/>
</dbReference>
<dbReference type="Proteomes" id="UP000281553">
    <property type="component" value="Unassembled WGS sequence"/>
</dbReference>
<reference evidence="1 2" key="1">
    <citation type="submission" date="2018-11" db="EMBL/GenBank/DDBJ databases">
        <authorList>
            <consortium name="Pathogen Informatics"/>
        </authorList>
    </citation>
    <scope>NUCLEOTIDE SEQUENCE [LARGE SCALE GENOMIC DNA]</scope>
</reference>
<sequence length="163" mass="18567">MDETCHDEAWASPMKRSLKILSANVKRLFNKLDELKNLVDEEKPDMAAFNQTWFSTDIADSEVLLRGYQLFRRDRPTREGGVIVYVTGKLTAMAEEPIPARESQILNITISAKYARPLRISVVYRSPNQTSNQETILIAEQYKTSENKEILVVGDFNSPGADW</sequence>
<dbReference type="InterPro" id="IPR036691">
    <property type="entry name" value="Endo/exonu/phosph_ase_sf"/>
</dbReference>
<proteinExistence type="predicted"/>
<accession>A0A3P7NS09</accession>
<protein>
    <recommendedName>
        <fullName evidence="3">Endonuclease/exonuclease/phosphatase domain-containing protein</fullName>
    </recommendedName>
</protein>
<dbReference type="SUPFAM" id="SSF56219">
    <property type="entry name" value="DNase I-like"/>
    <property type="match status" value="1"/>
</dbReference>
<evidence type="ECO:0008006" key="3">
    <source>
        <dbReference type="Google" id="ProtNLM"/>
    </source>
</evidence>
<dbReference type="GO" id="GO:0061343">
    <property type="term" value="P:cell adhesion involved in heart morphogenesis"/>
    <property type="evidence" value="ECO:0007669"/>
    <property type="project" value="TreeGrafter"/>
</dbReference>